<dbReference type="STRING" id="1236976.JCM16418_809"/>
<dbReference type="InterPro" id="IPR037026">
    <property type="entry name" value="Vgr_OB-fold_dom_sf"/>
</dbReference>
<feature type="domain" description="Phage protein Gp138 N-terminal" evidence="1">
    <location>
        <begin position="28"/>
        <end position="122"/>
    </location>
</feature>
<evidence type="ECO:0000313" key="3">
    <source>
        <dbReference type="Proteomes" id="UP000019364"/>
    </source>
</evidence>
<dbReference type="AlphaFoldDB" id="W7YEA9"/>
<dbReference type="InterPro" id="IPR041599">
    <property type="entry name" value="Gp138_N"/>
</dbReference>
<dbReference type="EMBL" id="BAVZ01000002">
    <property type="protein sequence ID" value="GAF06827.1"/>
    <property type="molecule type" value="Genomic_DNA"/>
</dbReference>
<dbReference type="Pfam" id="PF18352">
    <property type="entry name" value="Gp138_N"/>
    <property type="match status" value="1"/>
</dbReference>
<dbReference type="Gene3D" id="2.40.50.230">
    <property type="entry name" value="Gp5 N-terminal domain"/>
    <property type="match status" value="1"/>
</dbReference>
<name>W7YEA9_9BACL</name>
<accession>W7YEA9</accession>
<protein>
    <recommendedName>
        <fullName evidence="1">Phage protein Gp138 N-terminal domain-containing protein</fullName>
    </recommendedName>
</protein>
<evidence type="ECO:0000259" key="1">
    <source>
        <dbReference type="Pfam" id="PF18352"/>
    </source>
</evidence>
<dbReference type="OrthoDB" id="2621843at2"/>
<dbReference type="Proteomes" id="UP000019364">
    <property type="component" value="Unassembled WGS sequence"/>
</dbReference>
<gene>
    <name evidence="2" type="ORF">JCM16418_809</name>
</gene>
<proteinExistence type="predicted"/>
<dbReference type="eggNOG" id="ENOG5030689">
    <property type="taxonomic scope" value="Bacteria"/>
</dbReference>
<keyword evidence="3" id="KW-1185">Reference proteome</keyword>
<organism evidence="2 3">
    <name type="scientific">Paenibacillus pini JCM 16418</name>
    <dbReference type="NCBI Taxonomy" id="1236976"/>
    <lineage>
        <taxon>Bacteria</taxon>
        <taxon>Bacillati</taxon>
        <taxon>Bacillota</taxon>
        <taxon>Bacilli</taxon>
        <taxon>Bacillales</taxon>
        <taxon>Paenibacillaceae</taxon>
        <taxon>Paenibacillus</taxon>
    </lineage>
</organism>
<reference evidence="2 3" key="1">
    <citation type="journal article" date="2014" name="Genome Announc.">
        <title>Draft Genome Sequence of Paenibacillus pini JCM 16418T, Isolated from the Rhizosphere of Pine Tree.</title>
        <authorList>
            <person name="Yuki M."/>
            <person name="Oshima K."/>
            <person name="Suda W."/>
            <person name="Oshida Y."/>
            <person name="Kitamura K."/>
            <person name="Iida Y."/>
            <person name="Hattori M."/>
            <person name="Ohkuma M."/>
        </authorList>
    </citation>
    <scope>NUCLEOTIDE SEQUENCE [LARGE SCALE GENOMIC DNA]</scope>
    <source>
        <strain evidence="2 3">JCM 16418</strain>
    </source>
</reference>
<comment type="caution">
    <text evidence="2">The sequence shown here is derived from an EMBL/GenBank/DDBJ whole genome shotgun (WGS) entry which is preliminary data.</text>
</comment>
<evidence type="ECO:0000313" key="2">
    <source>
        <dbReference type="EMBL" id="GAF06827.1"/>
    </source>
</evidence>
<dbReference type="RefSeq" id="WP_036646346.1">
    <property type="nucleotide sequence ID" value="NZ_BAVZ01000002.1"/>
</dbReference>
<sequence>MRTDPAGGLSQLLSSFQDKLLSSLHVGFPCKVIKFDESKLTADVQPLIRTTSGDPAMLQGVPVLGQQWKIDGGTAQVYKPVLRQGDVVFVVCADQEIKNALNGSIASADTGRQHDPNDAVIVGVFGCSLSS</sequence>